<feature type="transmembrane region" description="Helical" evidence="1">
    <location>
        <begin position="66"/>
        <end position="86"/>
    </location>
</feature>
<evidence type="ECO:0000313" key="3">
    <source>
        <dbReference type="Proteomes" id="UP000290848"/>
    </source>
</evidence>
<feature type="transmembrane region" description="Helical" evidence="1">
    <location>
        <begin position="42"/>
        <end position="60"/>
    </location>
</feature>
<name>A0A4Q0MBC3_9SPHI</name>
<dbReference type="RefSeq" id="WP_128768896.1">
    <property type="nucleotide sequence ID" value="NZ_RXOC01000004.1"/>
</dbReference>
<dbReference type="AlphaFoldDB" id="A0A4Q0MBC3"/>
<evidence type="ECO:0008006" key="4">
    <source>
        <dbReference type="Google" id="ProtNLM"/>
    </source>
</evidence>
<dbReference type="Proteomes" id="UP000290848">
    <property type="component" value="Unassembled WGS sequence"/>
</dbReference>
<feature type="transmembrane region" description="Helical" evidence="1">
    <location>
        <begin position="145"/>
        <end position="166"/>
    </location>
</feature>
<keyword evidence="1" id="KW-0472">Membrane</keyword>
<organism evidence="2 3">
    <name type="scientific">Arcticibacter tournemirensis</name>
    <dbReference type="NCBI Taxonomy" id="699437"/>
    <lineage>
        <taxon>Bacteria</taxon>
        <taxon>Pseudomonadati</taxon>
        <taxon>Bacteroidota</taxon>
        <taxon>Sphingobacteriia</taxon>
        <taxon>Sphingobacteriales</taxon>
        <taxon>Sphingobacteriaceae</taxon>
        <taxon>Arcticibacter</taxon>
    </lineage>
</organism>
<keyword evidence="1" id="KW-1133">Transmembrane helix</keyword>
<reference evidence="2 3" key="1">
    <citation type="submission" date="2018-12" db="EMBL/GenBank/DDBJ databases">
        <title>The Draft Genome Sequence of the Soil Bacterium Pedobacter tournemirensis R1.</title>
        <authorList>
            <person name="He J."/>
        </authorList>
    </citation>
    <scope>NUCLEOTIDE SEQUENCE [LARGE SCALE GENOMIC DNA]</scope>
    <source>
        <strain evidence="2 3">R1</strain>
    </source>
</reference>
<sequence length="181" mass="21142">MEFNELKAMWNTIEPPPKTTDEIKEMLKENKHPVLKNIRKQFTIEIAGWIAFLIGYYTMFDGSTKPLLINVALIIAVITPLIHNMYGYNFAKYLVNASTIKNSLEGYLDKMKIYMIRSIVSRIIFLCGLMLFFSYNIKFSPQKCFLLVTVALLLIVFQACFLYKIWMKRIVKLRKTLEGFS</sequence>
<evidence type="ECO:0000256" key="1">
    <source>
        <dbReference type="SAM" id="Phobius"/>
    </source>
</evidence>
<dbReference type="EMBL" id="RXOC01000004">
    <property type="protein sequence ID" value="RXF70591.1"/>
    <property type="molecule type" value="Genomic_DNA"/>
</dbReference>
<comment type="caution">
    <text evidence="2">The sequence shown here is derived from an EMBL/GenBank/DDBJ whole genome shotgun (WGS) entry which is preliminary data.</text>
</comment>
<keyword evidence="1" id="KW-0812">Transmembrane</keyword>
<accession>A0A4Q0MBC3</accession>
<protein>
    <recommendedName>
        <fullName evidence="4">DUF3278 domain-containing protein</fullName>
    </recommendedName>
</protein>
<gene>
    <name evidence="2" type="ORF">EKH83_08090</name>
</gene>
<feature type="transmembrane region" description="Helical" evidence="1">
    <location>
        <begin position="119"/>
        <end position="139"/>
    </location>
</feature>
<proteinExistence type="predicted"/>
<evidence type="ECO:0000313" key="2">
    <source>
        <dbReference type="EMBL" id="RXF70591.1"/>
    </source>
</evidence>